<dbReference type="EMBL" id="BJWL01000008">
    <property type="protein sequence ID" value="GFY92041.1"/>
    <property type="molecule type" value="Genomic_DNA"/>
</dbReference>
<dbReference type="PRINTS" id="PR00463">
    <property type="entry name" value="EP450I"/>
</dbReference>
<name>A0A7J0F024_9ERIC</name>
<protein>
    <recommendedName>
        <fullName evidence="15">Cytochrome P450, family 714, subfamily A, polypeptide 1</fullName>
    </recommendedName>
</protein>
<dbReference type="GO" id="GO:0004497">
    <property type="term" value="F:monooxygenase activity"/>
    <property type="evidence" value="ECO:0007669"/>
    <property type="project" value="UniProtKB-KW"/>
</dbReference>
<feature type="region of interest" description="Disordered" evidence="12">
    <location>
        <begin position="151"/>
        <end position="175"/>
    </location>
</feature>
<comment type="caution">
    <text evidence="13">The sequence shown here is derived from an EMBL/GenBank/DDBJ whole genome shotgun (WGS) entry which is preliminary data.</text>
</comment>
<keyword evidence="6" id="KW-1133">Transmembrane helix</keyword>
<reference evidence="13 14" key="1">
    <citation type="submission" date="2019-07" db="EMBL/GenBank/DDBJ databases">
        <title>De Novo Assembly of kiwifruit Actinidia rufa.</title>
        <authorList>
            <person name="Sugita-Konishi S."/>
            <person name="Sato K."/>
            <person name="Mori E."/>
            <person name="Abe Y."/>
            <person name="Kisaki G."/>
            <person name="Hamano K."/>
            <person name="Suezawa K."/>
            <person name="Otani M."/>
            <person name="Fukuda T."/>
            <person name="Manabe T."/>
            <person name="Gomi K."/>
            <person name="Tabuchi M."/>
            <person name="Akimitsu K."/>
            <person name="Kataoka I."/>
        </authorList>
    </citation>
    <scope>NUCLEOTIDE SEQUENCE [LARGE SCALE GENOMIC DNA]</scope>
    <source>
        <strain evidence="14">cv. Fuchu</strain>
    </source>
</reference>
<dbReference type="PANTHER" id="PTHR24282">
    <property type="entry name" value="CYTOCHROME P450 FAMILY MEMBER"/>
    <property type="match status" value="1"/>
</dbReference>
<organism evidence="13 14">
    <name type="scientific">Actinidia rufa</name>
    <dbReference type="NCBI Taxonomy" id="165716"/>
    <lineage>
        <taxon>Eukaryota</taxon>
        <taxon>Viridiplantae</taxon>
        <taxon>Streptophyta</taxon>
        <taxon>Embryophyta</taxon>
        <taxon>Tracheophyta</taxon>
        <taxon>Spermatophyta</taxon>
        <taxon>Magnoliopsida</taxon>
        <taxon>eudicotyledons</taxon>
        <taxon>Gunneridae</taxon>
        <taxon>Pentapetalae</taxon>
        <taxon>asterids</taxon>
        <taxon>Ericales</taxon>
        <taxon>Actinidiaceae</taxon>
        <taxon>Actinidia</taxon>
    </lineage>
</organism>
<dbReference type="InterPro" id="IPR050665">
    <property type="entry name" value="Cytochrome_P450_Monooxygen"/>
</dbReference>
<evidence type="ECO:0008006" key="15">
    <source>
        <dbReference type="Google" id="ProtNLM"/>
    </source>
</evidence>
<dbReference type="Gene3D" id="1.10.630.10">
    <property type="entry name" value="Cytochrome P450"/>
    <property type="match status" value="2"/>
</dbReference>
<dbReference type="AlphaFoldDB" id="A0A7J0F024"/>
<dbReference type="PRINTS" id="PR00385">
    <property type="entry name" value="P450"/>
</dbReference>
<comment type="similarity">
    <text evidence="2">Belongs to the cytochrome P450 family.</text>
</comment>
<sequence length="245" mass="27158">MGKDLLQMILEAAKSYGDNGGPPQDIAPNKFIVDNCKNIYFAGHETTALSASWCLMLLALHPEWQARARAEMVELCGENLPDADMFRSMKPIHFAFSLLNNRLSSFQFLGSQHKLRKAFTQASNYGDSRGIVPLPSSSTGGQRNLGGCKFQTHSNSERHQPSDPYTITATTPRPMGPDVYQYKPERFANGTPGACKVPQAYMPFGVGSRTCASQQFAMAELKVILSLILSRFNFSLSPEYRHSRV</sequence>
<dbReference type="OrthoDB" id="1470350at2759"/>
<keyword evidence="14" id="KW-1185">Reference proteome</keyword>
<evidence type="ECO:0000256" key="3">
    <source>
        <dbReference type="ARBA" id="ARBA00022617"/>
    </source>
</evidence>
<dbReference type="SUPFAM" id="SSF48264">
    <property type="entry name" value="Cytochrome P450"/>
    <property type="match status" value="1"/>
</dbReference>
<evidence type="ECO:0000256" key="2">
    <source>
        <dbReference type="ARBA" id="ARBA00010617"/>
    </source>
</evidence>
<evidence type="ECO:0000256" key="6">
    <source>
        <dbReference type="ARBA" id="ARBA00022989"/>
    </source>
</evidence>
<evidence type="ECO:0000256" key="4">
    <source>
        <dbReference type="ARBA" id="ARBA00022692"/>
    </source>
</evidence>
<dbReference type="InterPro" id="IPR002401">
    <property type="entry name" value="Cyt_P450_E_grp-I"/>
</dbReference>
<evidence type="ECO:0000256" key="11">
    <source>
        <dbReference type="PIRSR" id="PIRSR602401-1"/>
    </source>
</evidence>
<keyword evidence="10" id="KW-0472">Membrane</keyword>
<evidence type="ECO:0000256" key="5">
    <source>
        <dbReference type="ARBA" id="ARBA00022723"/>
    </source>
</evidence>
<feature type="binding site" description="axial binding residue" evidence="11">
    <location>
        <position position="211"/>
    </location>
    <ligand>
        <name>heme</name>
        <dbReference type="ChEBI" id="CHEBI:30413"/>
    </ligand>
    <ligandPart>
        <name>Fe</name>
        <dbReference type="ChEBI" id="CHEBI:18248"/>
    </ligandPart>
</feature>
<dbReference type="PANTHER" id="PTHR24282:SF260">
    <property type="entry name" value="CYTOCHROME P450 714C2-LIKE"/>
    <property type="match status" value="1"/>
</dbReference>
<evidence type="ECO:0000256" key="9">
    <source>
        <dbReference type="ARBA" id="ARBA00023033"/>
    </source>
</evidence>
<proteinExistence type="inferred from homology"/>
<dbReference type="Pfam" id="PF00067">
    <property type="entry name" value="p450"/>
    <property type="match status" value="2"/>
</dbReference>
<comment type="subcellular location">
    <subcellularLocation>
        <location evidence="1">Membrane</location>
    </subcellularLocation>
</comment>
<evidence type="ECO:0000256" key="7">
    <source>
        <dbReference type="ARBA" id="ARBA00023002"/>
    </source>
</evidence>
<evidence type="ECO:0000313" key="14">
    <source>
        <dbReference type="Proteomes" id="UP000585474"/>
    </source>
</evidence>
<keyword evidence="3 11" id="KW-0349">Heme</keyword>
<evidence type="ECO:0000256" key="10">
    <source>
        <dbReference type="ARBA" id="ARBA00023136"/>
    </source>
</evidence>
<dbReference type="GO" id="GO:0020037">
    <property type="term" value="F:heme binding"/>
    <property type="evidence" value="ECO:0007669"/>
    <property type="project" value="InterPro"/>
</dbReference>
<keyword evidence="4" id="KW-0812">Transmembrane</keyword>
<dbReference type="InterPro" id="IPR001128">
    <property type="entry name" value="Cyt_P450"/>
</dbReference>
<keyword evidence="8 11" id="KW-0408">Iron</keyword>
<dbReference type="GO" id="GO:0005506">
    <property type="term" value="F:iron ion binding"/>
    <property type="evidence" value="ECO:0007669"/>
    <property type="project" value="InterPro"/>
</dbReference>
<dbReference type="Proteomes" id="UP000585474">
    <property type="component" value="Unassembled WGS sequence"/>
</dbReference>
<dbReference type="GO" id="GO:0016020">
    <property type="term" value="C:membrane"/>
    <property type="evidence" value="ECO:0007669"/>
    <property type="project" value="UniProtKB-SubCell"/>
</dbReference>
<gene>
    <name evidence="13" type="ORF">Acr_08g0004370</name>
</gene>
<evidence type="ECO:0000256" key="12">
    <source>
        <dbReference type="SAM" id="MobiDB-lite"/>
    </source>
</evidence>
<evidence type="ECO:0000256" key="8">
    <source>
        <dbReference type="ARBA" id="ARBA00023004"/>
    </source>
</evidence>
<keyword evidence="7" id="KW-0560">Oxidoreductase</keyword>
<evidence type="ECO:0000256" key="1">
    <source>
        <dbReference type="ARBA" id="ARBA00004370"/>
    </source>
</evidence>
<dbReference type="InterPro" id="IPR036396">
    <property type="entry name" value="Cyt_P450_sf"/>
</dbReference>
<comment type="cofactor">
    <cofactor evidence="11">
        <name>heme</name>
        <dbReference type="ChEBI" id="CHEBI:30413"/>
    </cofactor>
</comment>
<accession>A0A7J0F024</accession>
<keyword evidence="5 11" id="KW-0479">Metal-binding</keyword>
<keyword evidence="9" id="KW-0503">Monooxygenase</keyword>
<dbReference type="GO" id="GO:0016705">
    <property type="term" value="F:oxidoreductase activity, acting on paired donors, with incorporation or reduction of molecular oxygen"/>
    <property type="evidence" value="ECO:0007669"/>
    <property type="project" value="InterPro"/>
</dbReference>
<evidence type="ECO:0000313" key="13">
    <source>
        <dbReference type="EMBL" id="GFY92041.1"/>
    </source>
</evidence>